<protein>
    <recommendedName>
        <fullName evidence="6">Glycosyltransferase</fullName>
    </recommendedName>
</protein>
<accession>A0A5D2QND9</accession>
<name>A0A5D2QND9_GOSTO</name>
<proteinExistence type="inferred from homology"/>
<dbReference type="SUPFAM" id="SSF53756">
    <property type="entry name" value="UDP-Glycosyltransferase/glycogen phosphorylase"/>
    <property type="match status" value="1"/>
</dbReference>
<comment type="similarity">
    <text evidence="1">Belongs to the UDP-glycosyltransferase family.</text>
</comment>
<dbReference type="GO" id="GO:0080044">
    <property type="term" value="F:quercetin 7-O-glucosyltransferase activity"/>
    <property type="evidence" value="ECO:0007669"/>
    <property type="project" value="TreeGrafter"/>
</dbReference>
<evidence type="ECO:0000313" key="4">
    <source>
        <dbReference type="EMBL" id="TYI29748.1"/>
    </source>
</evidence>
<organism evidence="4 5">
    <name type="scientific">Gossypium tomentosum</name>
    <name type="common">Hawaiian cotton</name>
    <name type="synonym">Gossypium sandvicense</name>
    <dbReference type="NCBI Taxonomy" id="34277"/>
    <lineage>
        <taxon>Eukaryota</taxon>
        <taxon>Viridiplantae</taxon>
        <taxon>Streptophyta</taxon>
        <taxon>Embryophyta</taxon>
        <taxon>Tracheophyta</taxon>
        <taxon>Spermatophyta</taxon>
        <taxon>Magnoliopsida</taxon>
        <taxon>eudicotyledons</taxon>
        <taxon>Gunneridae</taxon>
        <taxon>Pentapetalae</taxon>
        <taxon>rosids</taxon>
        <taxon>malvids</taxon>
        <taxon>Malvales</taxon>
        <taxon>Malvaceae</taxon>
        <taxon>Malvoideae</taxon>
        <taxon>Gossypium</taxon>
    </lineage>
</organism>
<keyword evidence="2" id="KW-0328">Glycosyltransferase</keyword>
<evidence type="ECO:0000256" key="2">
    <source>
        <dbReference type="ARBA" id="ARBA00022676"/>
    </source>
</evidence>
<dbReference type="FunFam" id="3.40.50.2000:FF:000040">
    <property type="entry name" value="UDP-glycosyltransferase 76C1"/>
    <property type="match status" value="1"/>
</dbReference>
<evidence type="ECO:0000256" key="1">
    <source>
        <dbReference type="ARBA" id="ARBA00009995"/>
    </source>
</evidence>
<reference evidence="4 5" key="1">
    <citation type="submission" date="2019-07" db="EMBL/GenBank/DDBJ databases">
        <title>WGS assembly of Gossypium tomentosum.</title>
        <authorList>
            <person name="Chen Z.J."/>
            <person name="Sreedasyam A."/>
            <person name="Ando A."/>
            <person name="Song Q."/>
            <person name="De L."/>
            <person name="Hulse-Kemp A."/>
            <person name="Ding M."/>
            <person name="Ye W."/>
            <person name="Kirkbride R."/>
            <person name="Jenkins J."/>
            <person name="Plott C."/>
            <person name="Lovell J."/>
            <person name="Lin Y.-M."/>
            <person name="Vaughn R."/>
            <person name="Liu B."/>
            <person name="Li W."/>
            <person name="Simpson S."/>
            <person name="Scheffler B."/>
            <person name="Saski C."/>
            <person name="Grover C."/>
            <person name="Hu G."/>
            <person name="Conover J."/>
            <person name="Carlson J."/>
            <person name="Shu S."/>
            <person name="Boston L."/>
            <person name="Williams M."/>
            <person name="Peterson D."/>
            <person name="Mcgee K."/>
            <person name="Jones D."/>
            <person name="Wendel J."/>
            <person name="Stelly D."/>
            <person name="Grimwood J."/>
            <person name="Schmutz J."/>
        </authorList>
    </citation>
    <scope>NUCLEOTIDE SEQUENCE [LARGE SCALE GENOMIC DNA]</scope>
    <source>
        <strain evidence="4">7179.01</strain>
    </source>
</reference>
<dbReference type="GO" id="GO:0080043">
    <property type="term" value="F:quercetin 3-O-glucosyltransferase activity"/>
    <property type="evidence" value="ECO:0007669"/>
    <property type="project" value="TreeGrafter"/>
</dbReference>
<dbReference type="InterPro" id="IPR002213">
    <property type="entry name" value="UDP_glucos_trans"/>
</dbReference>
<dbReference type="Pfam" id="PF00201">
    <property type="entry name" value="UDPGT"/>
    <property type="match status" value="1"/>
</dbReference>
<dbReference type="FunFam" id="3.40.50.2000:FF:000120">
    <property type="entry name" value="UDP-glycosyltransferase 76C1"/>
    <property type="match status" value="1"/>
</dbReference>
<evidence type="ECO:0000256" key="3">
    <source>
        <dbReference type="ARBA" id="ARBA00022679"/>
    </source>
</evidence>
<dbReference type="PANTHER" id="PTHR11926">
    <property type="entry name" value="GLUCOSYL/GLUCURONOSYL TRANSFERASES"/>
    <property type="match status" value="1"/>
</dbReference>
<evidence type="ECO:0000313" key="5">
    <source>
        <dbReference type="Proteomes" id="UP000322667"/>
    </source>
</evidence>
<sequence>MKLKGRGSVILFPLPFQGHINPMLQLANILHERGFSISIIHTRFNSPNPLNYPLFRFYPIPDGLSENHVISSDPNRIVAFVKFLNSNCQTPFRVCLAKLISTSLEDEDPTACLVTDALWYSTQAVADDLKLPRIVLRTSNVSSFIVLSSMSLLFEKGYLPLQDSVVEMEVPELPQFRFKDIAMLEASDRESFLQFIEILVQETKASSGIILNSCEDLEQEFLSKLSLLFPIPVFLIGPFHKYFPASSSSLLPQDRTCISWLDKQQPNSVIYVSFGSVAAIEEADFLEVAWGLANSMQPFLWVVRPGLVQGSEWLEILPNGYLEMVGERTHIVKWAPQQEVLAHPSTGAFWTHCGWNSTLESLCEGVPMICQPSFGDQKTDSRFVSHVWRVGVHLEFKIERGEIERAIRRLMVEPEGQEMRERIKLIKDKINLCLKPGGSSYKSLDNLRVCVGTEIVTARGARKVDTS</sequence>
<keyword evidence="5" id="KW-1185">Reference proteome</keyword>
<gene>
    <name evidence="4" type="ORF">ES332_A05G338800v1</name>
</gene>
<dbReference type="CDD" id="cd03784">
    <property type="entry name" value="GT1_Gtf-like"/>
    <property type="match status" value="1"/>
</dbReference>
<dbReference type="PANTHER" id="PTHR11926:SF1464">
    <property type="entry name" value="UDP-GLYCOSYLTRANSFERASE 76B1-LIKE"/>
    <property type="match status" value="1"/>
</dbReference>
<dbReference type="EMBL" id="CM017614">
    <property type="protein sequence ID" value="TYI29748.1"/>
    <property type="molecule type" value="Genomic_DNA"/>
</dbReference>
<dbReference type="Gene3D" id="3.40.50.2000">
    <property type="entry name" value="Glycogen Phosphorylase B"/>
    <property type="match status" value="2"/>
</dbReference>
<dbReference type="GO" id="GO:0009863">
    <property type="term" value="P:salicylic acid mediated signaling pathway"/>
    <property type="evidence" value="ECO:0007669"/>
    <property type="project" value="TreeGrafter"/>
</dbReference>
<evidence type="ECO:0008006" key="6">
    <source>
        <dbReference type="Google" id="ProtNLM"/>
    </source>
</evidence>
<keyword evidence="3" id="KW-0808">Transferase</keyword>
<dbReference type="AlphaFoldDB" id="A0A5D2QND9"/>
<dbReference type="Proteomes" id="UP000322667">
    <property type="component" value="Chromosome A05"/>
</dbReference>